<sequence>MQKLLEKIIEDYILKAENSHLGKEGRRLISNPIIYLFIGDQSLPALKAVYELNQKKWANHDGILYFHVYLKETWTEANVISFKASENDATGKRSRPSLYEAFYQDEQKLVDYNQLLRQLNVRFAELGNKFASFQKINISVITEINDPLTVILSELTILLEHSLRDLFTMTYLDAFCLLEERTADEGTSVLGLSFLRELKNMQEQQYSFSKEILVTKDRIRIPVTRKGPLFDLVYLLSDKDERGMFTENSIGKIAEIISAINLIKNKKVNENEHFPGNEMYNNVHFSKNIQNDERIPAFVTAGFSKVCRPNEAIVINVLYYFYTYLKAVIGDRASNIEHQKVIKLLELDNASIHNRVSSFFPPMEIIEEMLGLMPSDYMYHQLENQTLREAEELLFGNSAKVFFQENLLNPFSENMKRYYSKRPLKKLLQKRVEENSTYGAYCAFRWTDEPFVQYLLRLRSEYAHQFELFEEELNAIYSEYGGQQNFRKTPFSKKRTTRNFISHLLNRIYQLKCKSVLVNAKLELVNYYILILEECHEEYKGQIEVLNSLETNLYRMKAEVTSGYQNKINQNIPEYYERMVKSILQDLEERRSTEFYFEEKNLANYSLLLNQGQFANRVTEMCQRLIFESGKLDQTFEQEILARGNVMVDYGDPQVMTKEELFNELYQLLEKDSACHIHLLEYTQKHKYEEKYYLGDFQSSFIQYVLGIDKDNRPYRLGCIHENRASGIEKLSLMGGFAIEDLRFYQNTIRYYEKYQESGYEFHPEPNSIST</sequence>
<accession>A0A0Q3VFR3</accession>
<keyword evidence="2" id="KW-1185">Reference proteome</keyword>
<dbReference type="Proteomes" id="UP000050996">
    <property type="component" value="Unassembled WGS sequence"/>
</dbReference>
<organism evidence="1 2">
    <name type="scientific">Cytobacillus solani</name>
    <dbReference type="NCBI Taxonomy" id="1637975"/>
    <lineage>
        <taxon>Bacteria</taxon>
        <taxon>Bacillati</taxon>
        <taxon>Bacillota</taxon>
        <taxon>Bacilli</taxon>
        <taxon>Bacillales</taxon>
        <taxon>Bacillaceae</taxon>
        <taxon>Cytobacillus</taxon>
    </lineage>
</organism>
<proteinExistence type="predicted"/>
<evidence type="ECO:0008006" key="3">
    <source>
        <dbReference type="Google" id="ProtNLM"/>
    </source>
</evidence>
<protein>
    <recommendedName>
        <fullName evidence="3">Transcription initiation factor TFIID</fullName>
    </recommendedName>
</protein>
<evidence type="ECO:0000313" key="1">
    <source>
        <dbReference type="EMBL" id="KQL18087.1"/>
    </source>
</evidence>
<dbReference type="RefSeq" id="WP_053478941.1">
    <property type="nucleotide sequence ID" value="NZ_LJIX01000006.1"/>
</dbReference>
<gene>
    <name evidence="1" type="ORF">AN957_05300</name>
</gene>
<dbReference type="EMBL" id="LJIX01000006">
    <property type="protein sequence ID" value="KQL18087.1"/>
    <property type="molecule type" value="Genomic_DNA"/>
</dbReference>
<reference evidence="1 2" key="1">
    <citation type="submission" date="2015-09" db="EMBL/GenBank/DDBJ databases">
        <title>Genome sequencing project for genomic taxonomy and phylogenomics of Bacillus-like bacteria.</title>
        <authorList>
            <person name="Liu B."/>
            <person name="Wang J."/>
            <person name="Zhu Y."/>
            <person name="Liu G."/>
            <person name="Chen Q."/>
            <person name="Chen Z."/>
            <person name="Lan J."/>
            <person name="Che J."/>
            <person name="Ge C."/>
            <person name="Shi H."/>
            <person name="Pan Z."/>
            <person name="Liu X."/>
        </authorList>
    </citation>
    <scope>NUCLEOTIDE SEQUENCE [LARGE SCALE GENOMIC DNA]</scope>
    <source>
        <strain evidence="1 2">FJAT-18043</strain>
    </source>
</reference>
<name>A0A0Q3VFR3_9BACI</name>
<evidence type="ECO:0000313" key="2">
    <source>
        <dbReference type="Proteomes" id="UP000050996"/>
    </source>
</evidence>
<dbReference type="STRING" id="1637975.AN957_05300"/>
<comment type="caution">
    <text evidence="1">The sequence shown here is derived from an EMBL/GenBank/DDBJ whole genome shotgun (WGS) entry which is preliminary data.</text>
</comment>
<dbReference type="AlphaFoldDB" id="A0A0Q3VFR3"/>
<dbReference type="PATRIC" id="fig|1637975.4.peg.758"/>